<feature type="region of interest" description="Disordered" evidence="1">
    <location>
        <begin position="1"/>
        <end position="184"/>
    </location>
</feature>
<evidence type="ECO:0000256" key="1">
    <source>
        <dbReference type="SAM" id="MobiDB-lite"/>
    </source>
</evidence>
<evidence type="ECO:0000313" key="3">
    <source>
        <dbReference type="Proteomes" id="UP000799421"/>
    </source>
</evidence>
<feature type="compositionally biased region" description="Acidic residues" evidence="1">
    <location>
        <begin position="171"/>
        <end position="184"/>
    </location>
</feature>
<organism evidence="2 3">
    <name type="scientific">Piedraia hortae CBS 480.64</name>
    <dbReference type="NCBI Taxonomy" id="1314780"/>
    <lineage>
        <taxon>Eukaryota</taxon>
        <taxon>Fungi</taxon>
        <taxon>Dikarya</taxon>
        <taxon>Ascomycota</taxon>
        <taxon>Pezizomycotina</taxon>
        <taxon>Dothideomycetes</taxon>
        <taxon>Dothideomycetidae</taxon>
        <taxon>Capnodiales</taxon>
        <taxon>Piedraiaceae</taxon>
        <taxon>Piedraia</taxon>
    </lineage>
</organism>
<dbReference type="AlphaFoldDB" id="A0A6A7C848"/>
<feature type="compositionally biased region" description="Basic and acidic residues" evidence="1">
    <location>
        <begin position="118"/>
        <end position="129"/>
    </location>
</feature>
<dbReference type="Proteomes" id="UP000799421">
    <property type="component" value="Unassembled WGS sequence"/>
</dbReference>
<evidence type="ECO:0000313" key="2">
    <source>
        <dbReference type="EMBL" id="KAF2863746.1"/>
    </source>
</evidence>
<reference evidence="2" key="1">
    <citation type="journal article" date="2020" name="Stud. Mycol.">
        <title>101 Dothideomycetes genomes: a test case for predicting lifestyles and emergence of pathogens.</title>
        <authorList>
            <person name="Haridas S."/>
            <person name="Albert R."/>
            <person name="Binder M."/>
            <person name="Bloem J."/>
            <person name="Labutti K."/>
            <person name="Salamov A."/>
            <person name="Andreopoulos B."/>
            <person name="Baker S."/>
            <person name="Barry K."/>
            <person name="Bills G."/>
            <person name="Bluhm B."/>
            <person name="Cannon C."/>
            <person name="Castanera R."/>
            <person name="Culley D."/>
            <person name="Daum C."/>
            <person name="Ezra D."/>
            <person name="Gonzalez J."/>
            <person name="Henrissat B."/>
            <person name="Kuo A."/>
            <person name="Liang C."/>
            <person name="Lipzen A."/>
            <person name="Lutzoni F."/>
            <person name="Magnuson J."/>
            <person name="Mondo S."/>
            <person name="Nolan M."/>
            <person name="Ohm R."/>
            <person name="Pangilinan J."/>
            <person name="Park H.-J."/>
            <person name="Ramirez L."/>
            <person name="Alfaro M."/>
            <person name="Sun H."/>
            <person name="Tritt A."/>
            <person name="Yoshinaga Y."/>
            <person name="Zwiers L.-H."/>
            <person name="Turgeon B."/>
            <person name="Goodwin S."/>
            <person name="Spatafora J."/>
            <person name="Crous P."/>
            <person name="Grigoriev I."/>
        </authorList>
    </citation>
    <scope>NUCLEOTIDE SEQUENCE</scope>
    <source>
        <strain evidence="2">CBS 480.64</strain>
    </source>
</reference>
<feature type="compositionally biased region" description="Basic and acidic residues" evidence="1">
    <location>
        <begin position="86"/>
        <end position="95"/>
    </location>
</feature>
<protein>
    <submittedName>
        <fullName evidence="2">Uncharacterized protein</fullName>
    </submittedName>
</protein>
<proteinExistence type="predicted"/>
<sequence length="184" mass="20211">MDSSDQSLHRRTDGLTLDDESDESYNDDSSEITACDVGVEDQGLSAEDLNETPDTGEDEIEETEEQEADYSPLDSRDASEGPVPSSHDKDDENRETSNNLDAGDDQDDNSTPSEDDSIYAREVDEDHNSDPQSSEDDVKANQLNARALEAESSENVNDDATVNEDNHGEASFDEAEPEEESNEQ</sequence>
<keyword evidence="3" id="KW-1185">Reference proteome</keyword>
<feature type="compositionally biased region" description="Acidic residues" evidence="1">
    <location>
        <begin position="102"/>
        <end position="117"/>
    </location>
</feature>
<name>A0A6A7C848_9PEZI</name>
<accession>A0A6A7C848</accession>
<feature type="compositionally biased region" description="Acidic residues" evidence="1">
    <location>
        <begin position="48"/>
        <end position="68"/>
    </location>
</feature>
<feature type="compositionally biased region" description="Acidic residues" evidence="1">
    <location>
        <begin position="16"/>
        <end position="30"/>
    </location>
</feature>
<gene>
    <name evidence="2" type="ORF">K470DRAFT_292497</name>
</gene>
<dbReference type="EMBL" id="MU005959">
    <property type="protein sequence ID" value="KAF2863746.1"/>
    <property type="molecule type" value="Genomic_DNA"/>
</dbReference>